<dbReference type="Proteomes" id="UP000190188">
    <property type="component" value="Unassembled WGS sequence"/>
</dbReference>
<feature type="chain" id="PRO_5011984101" evidence="1">
    <location>
        <begin position="25"/>
        <end position="202"/>
    </location>
</feature>
<protein>
    <submittedName>
        <fullName evidence="2">Uncharacterized protein</fullName>
    </submittedName>
</protein>
<dbReference type="RefSeq" id="WP_078501598.1">
    <property type="nucleotide sequence ID" value="NZ_MSZX01000010.1"/>
</dbReference>
<reference evidence="2 3" key="1">
    <citation type="submission" date="2017-01" db="EMBL/GenBank/DDBJ databases">
        <title>Genome analysis of Paenibacillus selenitrireducens ES3-24.</title>
        <authorList>
            <person name="Xu D."/>
            <person name="Yao R."/>
            <person name="Zheng S."/>
        </authorList>
    </citation>
    <scope>NUCLEOTIDE SEQUENCE [LARGE SCALE GENOMIC DNA]</scope>
    <source>
        <strain evidence="2 3">ES3-24</strain>
    </source>
</reference>
<gene>
    <name evidence="2" type="ORF">BVG16_23265</name>
</gene>
<keyword evidence="1" id="KW-0732">Signal</keyword>
<dbReference type="AlphaFoldDB" id="A0A1T2X451"/>
<accession>A0A1T2X451</accession>
<proteinExistence type="predicted"/>
<name>A0A1T2X451_9BACL</name>
<evidence type="ECO:0000256" key="1">
    <source>
        <dbReference type="SAM" id="SignalP"/>
    </source>
</evidence>
<evidence type="ECO:0000313" key="3">
    <source>
        <dbReference type="Proteomes" id="UP000190188"/>
    </source>
</evidence>
<evidence type="ECO:0000313" key="2">
    <source>
        <dbReference type="EMBL" id="OPA74681.1"/>
    </source>
</evidence>
<keyword evidence="3" id="KW-1185">Reference proteome</keyword>
<organism evidence="2 3">
    <name type="scientific">Paenibacillus selenitireducens</name>
    <dbReference type="NCBI Taxonomy" id="1324314"/>
    <lineage>
        <taxon>Bacteria</taxon>
        <taxon>Bacillati</taxon>
        <taxon>Bacillota</taxon>
        <taxon>Bacilli</taxon>
        <taxon>Bacillales</taxon>
        <taxon>Paenibacillaceae</taxon>
        <taxon>Paenibacillus</taxon>
    </lineage>
</organism>
<comment type="caution">
    <text evidence="2">The sequence shown here is derived from an EMBL/GenBank/DDBJ whole genome shotgun (WGS) entry which is preliminary data.</text>
</comment>
<sequence>MKKIFFSSILSIIMILSLSVGAFAQENAPSLTEDQIQAKFVQISQKYSVNDLLSQEDAKFVKEYAFKAPNGASTYTLPWGTGKHFKGSGLGTYSKVQTEGYTKVDIGVINNSVQVNMNTSDTNQTYHKKIKNSVGFQAFGLVGSDGVGIVADFTLSGESSNANYHKLVDEKNFLASVAYWYISPKGYVEDASGSQTIGVTYD</sequence>
<feature type="signal peptide" evidence="1">
    <location>
        <begin position="1"/>
        <end position="24"/>
    </location>
</feature>
<dbReference type="EMBL" id="MSZX01000010">
    <property type="protein sequence ID" value="OPA74681.1"/>
    <property type="molecule type" value="Genomic_DNA"/>
</dbReference>